<keyword evidence="1" id="KW-0723">Serine/threonine-protein kinase</keyword>
<comment type="caution">
    <text evidence="1">The sequence shown here is derived from an EMBL/GenBank/DDBJ whole genome shotgun (WGS) entry which is preliminary data.</text>
</comment>
<protein>
    <submittedName>
        <fullName evidence="1">Serine/threonine protein kinase</fullName>
    </submittedName>
</protein>
<accession>A0ABU4L0N4</accession>
<name>A0ABU4L0N4_9ACTN</name>
<dbReference type="InterPro" id="IPR011009">
    <property type="entry name" value="Kinase-like_dom_sf"/>
</dbReference>
<keyword evidence="1" id="KW-0418">Kinase</keyword>
<dbReference type="RefSeq" id="WP_086761365.1">
    <property type="nucleotide sequence ID" value="NZ_JAGJBZ010000001.1"/>
</dbReference>
<evidence type="ECO:0000313" key="1">
    <source>
        <dbReference type="EMBL" id="MDX2908910.1"/>
    </source>
</evidence>
<dbReference type="Proteomes" id="UP001271723">
    <property type="component" value="Unassembled WGS sequence"/>
</dbReference>
<reference evidence="1 2" key="1">
    <citation type="journal article" date="2023" name="Microb. Genom.">
        <title>Mesoterricola silvestris gen. nov., sp. nov., Mesoterricola sediminis sp. nov., Geothrix oryzae sp. nov., Geothrix edaphica sp. nov., Geothrix rubra sp. nov., and Geothrix limicola sp. nov., six novel members of Acidobacteriota isolated from soils.</title>
        <authorList>
            <person name="Weisberg A.J."/>
            <person name="Pearce E."/>
            <person name="Kramer C.G."/>
            <person name="Chang J.H."/>
            <person name="Clarke C.R."/>
        </authorList>
    </citation>
    <scope>NUCLEOTIDE SEQUENCE [LARGE SCALE GENOMIC DNA]</scope>
    <source>
        <strain evidence="1 2">NRRL_B-2795</strain>
    </source>
</reference>
<keyword evidence="1" id="KW-0808">Transferase</keyword>
<gene>
    <name evidence="1" type="ORF">PV517_09390</name>
</gene>
<evidence type="ECO:0000313" key="2">
    <source>
        <dbReference type="Proteomes" id="UP001271723"/>
    </source>
</evidence>
<organism evidence="1 2">
    <name type="scientific">Streptomyces griseiscabiei</name>
    <dbReference type="NCBI Taxonomy" id="2993540"/>
    <lineage>
        <taxon>Bacteria</taxon>
        <taxon>Bacillati</taxon>
        <taxon>Actinomycetota</taxon>
        <taxon>Actinomycetes</taxon>
        <taxon>Kitasatosporales</taxon>
        <taxon>Streptomycetaceae</taxon>
        <taxon>Streptomyces</taxon>
    </lineage>
</organism>
<keyword evidence="2" id="KW-1185">Reference proteome</keyword>
<proteinExistence type="predicted"/>
<dbReference type="SUPFAM" id="SSF56112">
    <property type="entry name" value="Protein kinase-like (PK-like)"/>
    <property type="match status" value="1"/>
</dbReference>
<sequence>MEKLRGSAEHTGTHPLLGADRVEGPLEAYLARVGEVFRTFGKQDSGCTAYGVRLHGRDERWFVKTAVGGAGLRSLERAWGFHRAVRHPVIVPQVHRIALGEGFAVVMPWREGEVLYDPAERGRGDRTVPGSPMVRFRALPVARIEAAFARVLDAHLAVQAAGYVAVDLYDGALLYDFTAHETRLIDLDEYRPGPFVLDAERLPGSTRFMAPEEFERGATIDSRTTVHALGRTARLLLDAGDEERAWRGTGAQLGVLERATHPDPAERFAGVREFAEAWHG</sequence>
<dbReference type="GO" id="GO:0004674">
    <property type="term" value="F:protein serine/threonine kinase activity"/>
    <property type="evidence" value="ECO:0007669"/>
    <property type="project" value="UniProtKB-KW"/>
</dbReference>
<dbReference type="EMBL" id="JARAVY010000003">
    <property type="protein sequence ID" value="MDX2908910.1"/>
    <property type="molecule type" value="Genomic_DNA"/>
</dbReference>